<dbReference type="PANTHER" id="PTHR43292">
    <property type="entry name" value="ACYL-COA DEHYDROGENASE"/>
    <property type="match status" value="1"/>
</dbReference>
<dbReference type="Pfam" id="PF02771">
    <property type="entry name" value="Acyl-CoA_dh_N"/>
    <property type="match status" value="2"/>
</dbReference>
<dbReference type="InterPro" id="IPR036250">
    <property type="entry name" value="AcylCo_DH-like_C"/>
</dbReference>
<keyword evidence="5" id="KW-0560">Oxidoreductase</keyword>
<evidence type="ECO:0000313" key="10">
    <source>
        <dbReference type="Proteomes" id="UP000294911"/>
    </source>
</evidence>
<name>A0A4R2QA00_9PSEU</name>
<dbReference type="InterPro" id="IPR006091">
    <property type="entry name" value="Acyl-CoA_Oxase/DH_mid-dom"/>
</dbReference>
<dbReference type="InterPro" id="IPR046373">
    <property type="entry name" value="Acyl-CoA_Oxase/DH_mid-dom_sf"/>
</dbReference>
<dbReference type="InterPro" id="IPR052161">
    <property type="entry name" value="Mycobact_Acyl-CoA_DH"/>
</dbReference>
<feature type="domain" description="Acyl-CoA dehydrogenase/oxidase C-terminal" evidence="6">
    <location>
        <begin position="588"/>
        <end position="732"/>
    </location>
</feature>
<dbReference type="GO" id="GO:0050660">
    <property type="term" value="F:flavin adenine dinucleotide binding"/>
    <property type="evidence" value="ECO:0007669"/>
    <property type="project" value="InterPro"/>
</dbReference>
<evidence type="ECO:0000259" key="8">
    <source>
        <dbReference type="Pfam" id="PF02771"/>
    </source>
</evidence>
<evidence type="ECO:0000256" key="4">
    <source>
        <dbReference type="ARBA" id="ARBA00022827"/>
    </source>
</evidence>
<dbReference type="InterPro" id="IPR013786">
    <property type="entry name" value="AcylCoA_DH/ox_N"/>
</dbReference>
<dbReference type="InterPro" id="IPR037069">
    <property type="entry name" value="AcylCoA_DH/ox_N_sf"/>
</dbReference>
<evidence type="ECO:0000256" key="5">
    <source>
        <dbReference type="ARBA" id="ARBA00023002"/>
    </source>
</evidence>
<proteinExistence type="inferred from homology"/>
<keyword evidence="4" id="KW-0274">FAD</keyword>
<keyword evidence="10" id="KW-1185">Reference proteome</keyword>
<dbReference type="RefSeq" id="WP_132879844.1">
    <property type="nucleotide sequence ID" value="NZ_SLXQ01000015.1"/>
</dbReference>
<dbReference type="InterPro" id="IPR009075">
    <property type="entry name" value="AcylCo_DH/oxidase_C"/>
</dbReference>
<reference evidence="9 10" key="1">
    <citation type="submission" date="2019-03" db="EMBL/GenBank/DDBJ databases">
        <title>Genomic Encyclopedia of Type Strains, Phase IV (KMG-IV): sequencing the most valuable type-strain genomes for metagenomic binning, comparative biology and taxonomic classification.</title>
        <authorList>
            <person name="Goeker M."/>
        </authorList>
    </citation>
    <scope>NUCLEOTIDE SEQUENCE [LARGE SCALE GENOMIC DNA]</scope>
    <source>
        <strain evidence="9 10">DSM 45765</strain>
    </source>
</reference>
<dbReference type="SUPFAM" id="SSF47203">
    <property type="entry name" value="Acyl-CoA dehydrogenase C-terminal domain-like"/>
    <property type="match status" value="2"/>
</dbReference>
<evidence type="ECO:0000259" key="6">
    <source>
        <dbReference type="Pfam" id="PF00441"/>
    </source>
</evidence>
<feature type="domain" description="Acyl-CoA dehydrogenase/oxidase N-terminal" evidence="8">
    <location>
        <begin position="6"/>
        <end position="96"/>
    </location>
</feature>
<evidence type="ECO:0000256" key="3">
    <source>
        <dbReference type="ARBA" id="ARBA00022630"/>
    </source>
</evidence>
<dbReference type="Gene3D" id="2.40.110.10">
    <property type="entry name" value="Butyryl-CoA Dehydrogenase, subunit A, domain 2"/>
    <property type="match status" value="1"/>
</dbReference>
<dbReference type="Gene3D" id="1.10.540.10">
    <property type="entry name" value="Acyl-CoA dehydrogenase/oxidase, N-terminal domain"/>
    <property type="match status" value="2"/>
</dbReference>
<feature type="domain" description="Acyl-CoA dehydrogenase/oxidase N-terminal" evidence="8">
    <location>
        <begin position="406"/>
        <end position="478"/>
    </location>
</feature>
<evidence type="ECO:0000256" key="1">
    <source>
        <dbReference type="ARBA" id="ARBA00001974"/>
    </source>
</evidence>
<evidence type="ECO:0000259" key="7">
    <source>
        <dbReference type="Pfam" id="PF02770"/>
    </source>
</evidence>
<dbReference type="OrthoDB" id="2431337at2"/>
<dbReference type="GO" id="GO:0005886">
    <property type="term" value="C:plasma membrane"/>
    <property type="evidence" value="ECO:0007669"/>
    <property type="project" value="TreeGrafter"/>
</dbReference>
<dbReference type="FunFam" id="2.40.110.10:FF:000011">
    <property type="entry name" value="Acyl-CoA dehydrogenase FadE34"/>
    <property type="match status" value="1"/>
</dbReference>
<dbReference type="InterPro" id="IPR009100">
    <property type="entry name" value="AcylCoA_DH/oxidase_NM_dom_sf"/>
</dbReference>
<dbReference type="Pfam" id="PF00441">
    <property type="entry name" value="Acyl-CoA_dh_1"/>
    <property type="match status" value="2"/>
</dbReference>
<dbReference type="PANTHER" id="PTHR43292:SF4">
    <property type="entry name" value="ACYL-COA DEHYDROGENASE FADE34"/>
    <property type="match status" value="1"/>
</dbReference>
<organism evidence="9 10">
    <name type="scientific">Tamaricihabitans halophyticus</name>
    <dbReference type="NCBI Taxonomy" id="1262583"/>
    <lineage>
        <taxon>Bacteria</taxon>
        <taxon>Bacillati</taxon>
        <taxon>Actinomycetota</taxon>
        <taxon>Actinomycetes</taxon>
        <taxon>Pseudonocardiales</taxon>
        <taxon>Pseudonocardiaceae</taxon>
        <taxon>Tamaricihabitans</taxon>
    </lineage>
</organism>
<dbReference type="AlphaFoldDB" id="A0A4R2QA00"/>
<sequence length="742" mass="77998">MSLPLNDEHRALAESVRGFVGQVARTDSVRDEFAGFAAGGRPKHWPTLLAQGLHGAHLPESVGGAGGGLLDLSVIVEECGKGLLPGPFLPTVLTSAVLAAADRTCPAVAEPLRSCADGATGAFVSGAGLSATEVAGGWLVTGESAPVVGLPGAEIVLVRVTQVDGEPLWFVVPADRCPETVVPDNGVDLTRSVGRLVLRGYRVRRGEALPQPAEDAVDLVVNALVAAEASGIIRWCLDTVVEHVSGREQFGRPVGSFQAVQHKAAMLLVHAEIACASAWDAARAEGTDYAQQRIAAAQAAITAPALAVDCALDSVTLLGGIGFTWEHDAHLYWRRAISIASVVGAERDWSSRLGSTALSTHRDFGLAGAEAPELRAYVAEVLAEVNELPSDPVGAAGLAWSGPRRNRLASARLVAPHYPEPYGIAAGPAEQAVISEEFALAGLDQPTTVVGEWVLPTLLTHGSAEQQQRFVGPTLRGEIVWCQLFSEPEAGSDLAGLRTSARKVEGGWSISGQKVWTSMAHEADWGVCLARTDPGAAKHRGLSYFVIDMRSPGIEVRPLRQATGRTEFNEVFLDEVFVPDDSLVGSSGSGWKLAVTTLSHERLSMGSVQFGHGGTDAIRRLLADGAPVRRSDAIRVLGENTAREIARSTLNLRAMHARLADLDPGAEMSVLKVYSAIAQRSNSRALLTLLGSLGCVATGESDPVIDHIGLPAVLLGGGTIEIQLNVIAQRVLGLPREPMPSG</sequence>
<dbReference type="Proteomes" id="UP000294911">
    <property type="component" value="Unassembled WGS sequence"/>
</dbReference>
<feature type="domain" description="Acyl-CoA dehydrogenase/oxidase C-terminal" evidence="6">
    <location>
        <begin position="224"/>
        <end position="337"/>
    </location>
</feature>
<comment type="similarity">
    <text evidence="2">Belongs to the acyl-CoA dehydrogenase family.</text>
</comment>
<gene>
    <name evidence="9" type="ORF">EV191_11527</name>
</gene>
<dbReference type="EMBL" id="SLXQ01000015">
    <property type="protein sequence ID" value="TCP45747.1"/>
    <property type="molecule type" value="Genomic_DNA"/>
</dbReference>
<dbReference type="SUPFAM" id="SSF56645">
    <property type="entry name" value="Acyl-CoA dehydrogenase NM domain-like"/>
    <property type="match status" value="2"/>
</dbReference>
<evidence type="ECO:0000256" key="2">
    <source>
        <dbReference type="ARBA" id="ARBA00009347"/>
    </source>
</evidence>
<evidence type="ECO:0000313" key="9">
    <source>
        <dbReference type="EMBL" id="TCP45747.1"/>
    </source>
</evidence>
<feature type="domain" description="Acyl-CoA oxidase/dehydrogenase middle" evidence="7">
    <location>
        <begin position="482"/>
        <end position="575"/>
    </location>
</feature>
<dbReference type="Gene3D" id="1.20.140.10">
    <property type="entry name" value="Butyryl-CoA Dehydrogenase, subunit A, domain 3"/>
    <property type="match status" value="2"/>
</dbReference>
<comment type="caution">
    <text evidence="9">The sequence shown here is derived from an EMBL/GenBank/DDBJ whole genome shotgun (WGS) entry which is preliminary data.</text>
</comment>
<accession>A0A4R2QA00</accession>
<protein>
    <submittedName>
        <fullName evidence="9">Alkylation response protein AidB-like acyl-CoA dehydrogenase</fullName>
    </submittedName>
</protein>
<keyword evidence="3" id="KW-0285">Flavoprotein</keyword>
<dbReference type="Pfam" id="PF02770">
    <property type="entry name" value="Acyl-CoA_dh_M"/>
    <property type="match status" value="1"/>
</dbReference>
<comment type="cofactor">
    <cofactor evidence="1">
        <name>FAD</name>
        <dbReference type="ChEBI" id="CHEBI:57692"/>
    </cofactor>
</comment>
<dbReference type="GO" id="GO:0016627">
    <property type="term" value="F:oxidoreductase activity, acting on the CH-CH group of donors"/>
    <property type="evidence" value="ECO:0007669"/>
    <property type="project" value="InterPro"/>
</dbReference>